<evidence type="ECO:0000259" key="2">
    <source>
        <dbReference type="Pfam" id="PF01266"/>
    </source>
</evidence>
<feature type="domain" description="FAD dependent oxidoreductase" evidence="2">
    <location>
        <begin position="40"/>
        <end position="392"/>
    </location>
</feature>
<accession>A0A6J6ZZ50</accession>
<evidence type="ECO:0000256" key="1">
    <source>
        <dbReference type="ARBA" id="ARBA00008609"/>
    </source>
</evidence>
<dbReference type="Pfam" id="PF01571">
    <property type="entry name" value="GCV_T"/>
    <property type="match status" value="1"/>
</dbReference>
<gene>
    <name evidence="6" type="ORF">UFOPK3204_00479</name>
</gene>
<dbReference type="Pfam" id="PF01266">
    <property type="entry name" value="DAO"/>
    <property type="match status" value="1"/>
</dbReference>
<dbReference type="GO" id="GO:0005739">
    <property type="term" value="C:mitochondrion"/>
    <property type="evidence" value="ECO:0007669"/>
    <property type="project" value="TreeGrafter"/>
</dbReference>
<dbReference type="InterPro" id="IPR027266">
    <property type="entry name" value="TrmE/GcvT-like"/>
</dbReference>
<dbReference type="SUPFAM" id="SSF103025">
    <property type="entry name" value="Folate-binding domain"/>
    <property type="match status" value="1"/>
</dbReference>
<dbReference type="InterPro" id="IPR036188">
    <property type="entry name" value="FAD/NAD-bd_sf"/>
</dbReference>
<evidence type="ECO:0000313" key="6">
    <source>
        <dbReference type="EMBL" id="CAB4825732.1"/>
    </source>
</evidence>
<evidence type="ECO:0000259" key="3">
    <source>
        <dbReference type="Pfam" id="PF01571"/>
    </source>
</evidence>
<dbReference type="Pfam" id="PF08669">
    <property type="entry name" value="GCV_T_C"/>
    <property type="match status" value="1"/>
</dbReference>
<dbReference type="InterPro" id="IPR013977">
    <property type="entry name" value="GcvT_C"/>
</dbReference>
<dbReference type="SUPFAM" id="SSF101790">
    <property type="entry name" value="Aminomethyltransferase beta-barrel domain"/>
    <property type="match status" value="1"/>
</dbReference>
<dbReference type="Pfam" id="PF16350">
    <property type="entry name" value="FAO_M"/>
    <property type="match status" value="1"/>
</dbReference>
<dbReference type="InterPro" id="IPR032503">
    <property type="entry name" value="FAO_M"/>
</dbReference>
<dbReference type="SUPFAM" id="SSF54373">
    <property type="entry name" value="FAD-linked reductases, C-terminal domain"/>
    <property type="match status" value="1"/>
</dbReference>
<name>A0A6J6ZZ50_9ZZZZ</name>
<dbReference type="Gene3D" id="2.40.30.110">
    <property type="entry name" value="Aminomethyltransferase beta-barrel domains"/>
    <property type="match status" value="1"/>
</dbReference>
<dbReference type="PANTHER" id="PTHR43757">
    <property type="entry name" value="AMINOMETHYLTRANSFERASE"/>
    <property type="match status" value="1"/>
</dbReference>
<dbReference type="InterPro" id="IPR028896">
    <property type="entry name" value="GcvT/YgfZ/DmdA"/>
</dbReference>
<dbReference type="Gene3D" id="3.50.50.60">
    <property type="entry name" value="FAD/NAD(P)-binding domain"/>
    <property type="match status" value="1"/>
</dbReference>
<dbReference type="SUPFAM" id="SSF51905">
    <property type="entry name" value="FAD/NAD(P)-binding domain"/>
    <property type="match status" value="1"/>
</dbReference>
<dbReference type="Gene3D" id="3.30.70.1400">
    <property type="entry name" value="Aminomethyltransferase beta-barrel domains"/>
    <property type="match status" value="1"/>
</dbReference>
<sequence>MHSVPLMGNDGGMDRLADRTLSAALITSQARDPLPKRASVIVVGGGIVGSSVAFHLGKLGIADVLLIERNVLTSGTTWHAAGLIANARGSVSLTRLAQYGPDLYSRLQSKTDLGLTQAGSITIARTAERVDEIIDAHDTAQLCGVASALITKEEIAGLWPLADMSGVLAGLHFPDDGYVNPGYAAIALAKEASLLGVAIREHVQVHELLTSDGVIRGVRTDNGDVHADYVVLACGLWSRDLAFSAGVHLPLFAAEHVHVRSNSIVNLQQPLPVLRDVDNSYYVRTEGDQLLVGAFEPKGIPRSTPEIVTSGFAEFDPNWEHFQPVRSQAERTIPVLAEVGYDRFLNAPESFTPDTNLLIGETAEVENLFVAAGMNSQGIIYAPGVGRELASWIMNGHPDFDSTLVDVQRFSRHQSNRRYLHERTRESLGRLYAMHWPNYQSQTARGVRRGPLHAVLAELDARFGEINGMERAIWFGGPTVEDSYSFAKPGWFDQVALEHHAVRTGVGVLDLSAFAKFEVYGPQALAVCESAATANVDVNVGRVVYTLFLNSGGGIELDGTITRLAHDRFMVVTPSATHTKTFSLLNRRARSFDASVHDITTATATIAVMGPKSAELLSRVSPDLWSNDAHPPYTGRVVEVGDGLGLALRLSFSGELGYELYVPSDLAVNVYQALLSNGDDLGLRPVGFFALDSLRVEKGYRHLGHDIGPHDDPYSAGLGFTIRKNRDATFHGSDALTRLDPSNPRHRTVHVLLENPDVYLVHEEAILADGKPVGRLTSGAYGHTLQRSVGIGVIDPAIDLNSSFAIQCKGIPQPATVSLTPFYDPTNRRMRLVTAGILDENL</sequence>
<proteinExistence type="inferred from homology"/>
<evidence type="ECO:0000259" key="4">
    <source>
        <dbReference type="Pfam" id="PF08669"/>
    </source>
</evidence>
<feature type="domain" description="GCVT N-terminal" evidence="3">
    <location>
        <begin position="452"/>
        <end position="725"/>
    </location>
</feature>
<dbReference type="Gene3D" id="3.30.1360.120">
    <property type="entry name" value="Probable tRNA modification gtpase trme, domain 1"/>
    <property type="match status" value="1"/>
</dbReference>
<dbReference type="AlphaFoldDB" id="A0A6J6ZZ50"/>
<dbReference type="InterPro" id="IPR006076">
    <property type="entry name" value="FAD-dep_OxRdtase"/>
</dbReference>
<protein>
    <submittedName>
        <fullName evidence="6">Unannotated protein</fullName>
    </submittedName>
</protein>
<reference evidence="6" key="1">
    <citation type="submission" date="2020-05" db="EMBL/GenBank/DDBJ databases">
        <authorList>
            <person name="Chiriac C."/>
            <person name="Salcher M."/>
            <person name="Ghai R."/>
            <person name="Kavagutti S V."/>
        </authorList>
    </citation>
    <scope>NUCLEOTIDE SEQUENCE</scope>
</reference>
<feature type="domain" description="FAD dependent oxidoreductase central" evidence="5">
    <location>
        <begin position="395"/>
        <end position="449"/>
    </location>
</feature>
<dbReference type="EMBL" id="CAFABK010000014">
    <property type="protein sequence ID" value="CAB4825732.1"/>
    <property type="molecule type" value="Genomic_DNA"/>
</dbReference>
<evidence type="ECO:0000259" key="5">
    <source>
        <dbReference type="Pfam" id="PF16350"/>
    </source>
</evidence>
<comment type="similarity">
    <text evidence="1">Belongs to the GcvT family.</text>
</comment>
<dbReference type="Gene3D" id="3.30.9.10">
    <property type="entry name" value="D-Amino Acid Oxidase, subunit A, domain 2"/>
    <property type="match status" value="1"/>
</dbReference>
<dbReference type="PANTHER" id="PTHR43757:SF15">
    <property type="entry name" value="PYRUVATE DEHYDROGENASE PHOSPHATASE REGULATORY SUBUNIT, MITOCHONDRIAL-LIKE"/>
    <property type="match status" value="1"/>
</dbReference>
<feature type="domain" description="Aminomethyltransferase C-terminal" evidence="4">
    <location>
        <begin position="747"/>
        <end position="824"/>
    </location>
</feature>
<dbReference type="InterPro" id="IPR006222">
    <property type="entry name" value="GCVT_N"/>
</dbReference>
<organism evidence="6">
    <name type="scientific">freshwater metagenome</name>
    <dbReference type="NCBI Taxonomy" id="449393"/>
    <lineage>
        <taxon>unclassified sequences</taxon>
        <taxon>metagenomes</taxon>
        <taxon>ecological metagenomes</taxon>
    </lineage>
</organism>
<dbReference type="InterPro" id="IPR029043">
    <property type="entry name" value="GcvT/YgfZ_C"/>
</dbReference>